<keyword evidence="2" id="KW-1133">Transmembrane helix</keyword>
<dbReference type="Pfam" id="PF13462">
    <property type="entry name" value="Thioredoxin_4"/>
    <property type="match status" value="1"/>
</dbReference>
<keyword evidence="1" id="KW-0676">Redox-active center</keyword>
<dbReference type="SUPFAM" id="SSF52833">
    <property type="entry name" value="Thioredoxin-like"/>
    <property type="match status" value="1"/>
</dbReference>
<dbReference type="RefSeq" id="WP_057944589.1">
    <property type="nucleotide sequence ID" value="NZ_CP011131.1"/>
</dbReference>
<dbReference type="Proteomes" id="UP000829194">
    <property type="component" value="Chromosome"/>
</dbReference>
<organism evidence="4 5">
    <name type="scientific">Lysobacter gummosus</name>
    <dbReference type="NCBI Taxonomy" id="262324"/>
    <lineage>
        <taxon>Bacteria</taxon>
        <taxon>Pseudomonadati</taxon>
        <taxon>Pseudomonadota</taxon>
        <taxon>Gammaproteobacteria</taxon>
        <taxon>Lysobacterales</taxon>
        <taxon>Lysobacteraceae</taxon>
        <taxon>Lysobacter</taxon>
    </lineage>
</organism>
<accession>A0ABY3XDY2</accession>
<dbReference type="Gene3D" id="3.40.30.10">
    <property type="entry name" value="Glutaredoxin"/>
    <property type="match status" value="1"/>
</dbReference>
<feature type="transmembrane region" description="Helical" evidence="2">
    <location>
        <begin position="6"/>
        <end position="28"/>
    </location>
</feature>
<keyword evidence="2" id="KW-0812">Transmembrane</keyword>
<protein>
    <submittedName>
        <fullName evidence="4">DsbA family protein</fullName>
    </submittedName>
</protein>
<keyword evidence="5" id="KW-1185">Reference proteome</keyword>
<dbReference type="InterPro" id="IPR012336">
    <property type="entry name" value="Thioredoxin-like_fold"/>
</dbReference>
<evidence type="ECO:0000313" key="5">
    <source>
        <dbReference type="Proteomes" id="UP000829194"/>
    </source>
</evidence>
<dbReference type="InterPro" id="IPR017937">
    <property type="entry name" value="Thioredoxin_CS"/>
</dbReference>
<dbReference type="InterPro" id="IPR036249">
    <property type="entry name" value="Thioredoxin-like_sf"/>
</dbReference>
<evidence type="ECO:0000256" key="1">
    <source>
        <dbReference type="ARBA" id="ARBA00023284"/>
    </source>
</evidence>
<feature type="domain" description="Thioredoxin-like fold" evidence="3">
    <location>
        <begin position="43"/>
        <end position="207"/>
    </location>
</feature>
<evidence type="ECO:0000313" key="4">
    <source>
        <dbReference type="EMBL" id="UNP29076.1"/>
    </source>
</evidence>
<evidence type="ECO:0000259" key="3">
    <source>
        <dbReference type="Pfam" id="PF13462"/>
    </source>
</evidence>
<dbReference type="EMBL" id="CP093547">
    <property type="protein sequence ID" value="UNP29076.1"/>
    <property type="molecule type" value="Genomic_DNA"/>
</dbReference>
<evidence type="ECO:0000256" key="2">
    <source>
        <dbReference type="SAM" id="Phobius"/>
    </source>
</evidence>
<reference evidence="4 5" key="1">
    <citation type="submission" date="2022-03" db="EMBL/GenBank/DDBJ databases">
        <title>Complete genome sequence of Lysobacter capsici VKM B-2533 and Lysobacter gummosus 10.1.1, promising sources of lytic agents.</title>
        <authorList>
            <person name="Tarlachkov S.V."/>
            <person name="Kudryakova I.V."/>
            <person name="Afoshin A.S."/>
            <person name="Leontyevskaya E.A."/>
            <person name="Leontyevskaya N.V."/>
        </authorList>
    </citation>
    <scope>NUCLEOTIDE SEQUENCE [LARGE SCALE GENOMIC DNA]</scope>
    <source>
        <strain evidence="4 5">10.1.1</strain>
    </source>
</reference>
<keyword evidence="2" id="KW-0472">Membrane</keyword>
<proteinExistence type="predicted"/>
<sequence>MKGPWIWIGASALVVLLAVSLGFVLMAAGRSEPLQTMQIDDLPVLGRADAAHEIVLVTDYGCPACKRFHAEMLPRLMARFVDGGQAKIRVLAFPIREGSTELAHAVTCLQERPGVDTKALYDRVYGQDLVGLAAPELARRLIPDATPADGFGAAQLSACMQRPDIAQRVERQRYRAIVHGISSVPTVVVDRVLMPEPWTFGCYEAALNAPKTEAR</sequence>
<name>A0ABY3XDY2_9GAMM</name>
<gene>
    <name evidence="4" type="ORF">MOV92_21825</name>
</gene>
<dbReference type="PROSITE" id="PS00194">
    <property type="entry name" value="THIOREDOXIN_1"/>
    <property type="match status" value="1"/>
</dbReference>